<evidence type="ECO:0008006" key="4">
    <source>
        <dbReference type="Google" id="ProtNLM"/>
    </source>
</evidence>
<dbReference type="GeneID" id="96084801"/>
<reference evidence="2 3" key="1">
    <citation type="submission" date="2024-09" db="EMBL/GenBank/DDBJ databases">
        <title>T2T genomes of carrot and Alternaria dauci and their utility for understanding host-pathogen interaction during carrot leaf blight disease.</title>
        <authorList>
            <person name="Liu W."/>
            <person name="Xu S."/>
            <person name="Ou C."/>
            <person name="Liu X."/>
            <person name="Zhuang F."/>
            <person name="Deng X.W."/>
        </authorList>
    </citation>
    <scope>NUCLEOTIDE SEQUENCE [LARGE SCALE GENOMIC DNA]</scope>
    <source>
        <strain evidence="2 3">A2016</strain>
    </source>
</reference>
<proteinExistence type="predicted"/>
<feature type="repeat" description="ANK" evidence="1">
    <location>
        <begin position="313"/>
        <end position="340"/>
    </location>
</feature>
<dbReference type="EMBL" id="JBHGVX010000003">
    <property type="protein sequence ID" value="KAL1797873.1"/>
    <property type="molecule type" value="Genomic_DNA"/>
</dbReference>
<dbReference type="SMART" id="SM00248">
    <property type="entry name" value="ANK"/>
    <property type="match status" value="3"/>
</dbReference>
<sequence>MKYYLAYHVKNPRDVRLELPMKIHEMVEYITKELEAGNHLQDRNILLEVCAGVACTCQDILDLLWIAESLSSSRKWFGLKNHWRQDRSQSISPNSTLDEKFIAAICVHAYWLVAELLPHAPEHLPESVWERPISAAVLLEDSDMVKLIIESMDEEKSKKWQRNEMLDDTSIYSTEGAVSNSIANNNTDITAFLLGYLDGYTALINKPYYCKWVKLAVNCQNNESLKSLLQIAAEESPYHICNRTFEQGCRTGSLAIVKTLLEYGQVELESFSTTLSAMASSIRSGTVEMVREVVAAGADINYVLTHHRSVKIDTFTPLEYAVHLRKLDVVAYLVECGANIPHQCFWPSRGEIRKVLQKAVEERAAT</sequence>
<evidence type="ECO:0000313" key="2">
    <source>
        <dbReference type="EMBL" id="KAL1797873.1"/>
    </source>
</evidence>
<dbReference type="RefSeq" id="XP_069308457.1">
    <property type="nucleotide sequence ID" value="XM_069450687.1"/>
</dbReference>
<dbReference type="InterPro" id="IPR036770">
    <property type="entry name" value="Ankyrin_rpt-contain_sf"/>
</dbReference>
<keyword evidence="1" id="KW-0040">ANK repeat</keyword>
<name>A0ABR3UN57_9PLEO</name>
<dbReference type="InterPro" id="IPR002110">
    <property type="entry name" value="Ankyrin_rpt"/>
</dbReference>
<organism evidence="2 3">
    <name type="scientific">Alternaria dauci</name>
    <dbReference type="NCBI Taxonomy" id="48095"/>
    <lineage>
        <taxon>Eukaryota</taxon>
        <taxon>Fungi</taxon>
        <taxon>Dikarya</taxon>
        <taxon>Ascomycota</taxon>
        <taxon>Pezizomycotina</taxon>
        <taxon>Dothideomycetes</taxon>
        <taxon>Pleosporomycetidae</taxon>
        <taxon>Pleosporales</taxon>
        <taxon>Pleosporineae</taxon>
        <taxon>Pleosporaceae</taxon>
        <taxon>Alternaria</taxon>
        <taxon>Alternaria sect. Porri</taxon>
    </lineage>
</organism>
<evidence type="ECO:0000256" key="1">
    <source>
        <dbReference type="PROSITE-ProRule" id="PRU00023"/>
    </source>
</evidence>
<protein>
    <recommendedName>
        <fullName evidence="4">Ankyrin repeat protein</fullName>
    </recommendedName>
</protein>
<dbReference type="Proteomes" id="UP001578633">
    <property type="component" value="Chromosome 3"/>
</dbReference>
<dbReference type="Pfam" id="PF12796">
    <property type="entry name" value="Ank_2"/>
    <property type="match status" value="1"/>
</dbReference>
<gene>
    <name evidence="2" type="ORF">ACET3X_004479</name>
</gene>
<comment type="caution">
    <text evidence="2">The sequence shown here is derived from an EMBL/GenBank/DDBJ whole genome shotgun (WGS) entry which is preliminary data.</text>
</comment>
<dbReference type="SUPFAM" id="SSF48403">
    <property type="entry name" value="Ankyrin repeat"/>
    <property type="match status" value="1"/>
</dbReference>
<keyword evidence="3" id="KW-1185">Reference proteome</keyword>
<evidence type="ECO:0000313" key="3">
    <source>
        <dbReference type="Proteomes" id="UP001578633"/>
    </source>
</evidence>
<dbReference type="PROSITE" id="PS50297">
    <property type="entry name" value="ANK_REP_REGION"/>
    <property type="match status" value="1"/>
</dbReference>
<accession>A0ABR3UN57</accession>
<dbReference type="Gene3D" id="1.25.40.20">
    <property type="entry name" value="Ankyrin repeat-containing domain"/>
    <property type="match status" value="1"/>
</dbReference>
<dbReference type="PROSITE" id="PS50088">
    <property type="entry name" value="ANK_REPEAT"/>
    <property type="match status" value="1"/>
</dbReference>